<protein>
    <submittedName>
        <fullName evidence="1">Uncharacterized protein</fullName>
    </submittedName>
</protein>
<dbReference type="AlphaFoldDB" id="A0A929RXD3"/>
<comment type="caution">
    <text evidence="1">The sequence shown here is derived from an EMBL/GenBank/DDBJ whole genome shotgun (WGS) entry which is preliminary data.</text>
</comment>
<dbReference type="EMBL" id="JABZGR010000001">
    <property type="protein sequence ID" value="MBF0969562.1"/>
    <property type="molecule type" value="Genomic_DNA"/>
</dbReference>
<accession>A0A929RXD3</accession>
<name>A0A929RXD3_9BACT</name>
<sequence>MKKVYARERTLKRADGGACGIDYIRQNVDAERTKNKGRAAKKSGAPCRVPLKNVKVERSINVKIQERTDGPI</sequence>
<evidence type="ECO:0000313" key="1">
    <source>
        <dbReference type="EMBL" id="MBF0969562.1"/>
    </source>
</evidence>
<evidence type="ECO:0000313" key="2">
    <source>
        <dbReference type="Proteomes" id="UP000704068"/>
    </source>
</evidence>
<gene>
    <name evidence="1" type="ORF">HXK21_00760</name>
</gene>
<dbReference type="Proteomes" id="UP000704068">
    <property type="component" value="Unassembled WGS sequence"/>
</dbReference>
<proteinExistence type="predicted"/>
<organism evidence="1 2">
    <name type="scientific">Alloprevotella tannerae</name>
    <dbReference type="NCBI Taxonomy" id="76122"/>
    <lineage>
        <taxon>Bacteria</taxon>
        <taxon>Pseudomonadati</taxon>
        <taxon>Bacteroidota</taxon>
        <taxon>Bacteroidia</taxon>
        <taxon>Bacteroidales</taxon>
        <taxon>Prevotellaceae</taxon>
        <taxon>Alloprevotella</taxon>
    </lineage>
</organism>
<reference evidence="1" key="1">
    <citation type="submission" date="2020-04" db="EMBL/GenBank/DDBJ databases">
        <title>Deep metagenomics examines the oral microbiome during advanced dental caries in children, revealing novel taxa and co-occurrences with host molecules.</title>
        <authorList>
            <person name="Baker J.L."/>
            <person name="Morton J.T."/>
            <person name="Dinis M."/>
            <person name="Alvarez R."/>
            <person name="Tran N.C."/>
            <person name="Knight R."/>
            <person name="Edlund A."/>
        </authorList>
    </citation>
    <scope>NUCLEOTIDE SEQUENCE</scope>
    <source>
        <strain evidence="1">JCVI_34_bin.1</strain>
    </source>
</reference>
<dbReference type="RefSeq" id="WP_303762557.1">
    <property type="nucleotide sequence ID" value="NZ_JABZGR010000001.1"/>
</dbReference>